<feature type="transmembrane region" description="Helical" evidence="1">
    <location>
        <begin position="157"/>
        <end position="182"/>
    </location>
</feature>
<reference evidence="3" key="1">
    <citation type="submission" date="2016-10" db="EMBL/GenBank/DDBJ databases">
        <authorList>
            <person name="Varghese N."/>
            <person name="Submissions S."/>
        </authorList>
    </citation>
    <scope>NUCLEOTIDE SEQUENCE [LARGE SCALE GENOMIC DNA]</scope>
    <source>
        <strain evidence="3">DSM 22376</strain>
    </source>
</reference>
<sequence>MIAALLSKKNPLVLGFLISLIGALPLGYINVISLQILLEQGNWASISFIIGIISVQYFVLTTVNKIAAWLVNQENLLLLIDLFTILFLLAIGLYFMNNTANHENSSLSHFKLAQYPFILALFLNGLNFIQWPYWSGIYIYLFRTAKLDTKKKTKNKFVLGALLGTSLGMFVFAHVGQFLIVANQIKMSTYLNPIFMTLFLFLSLVQTVKFIFKNDLLPTIKFRIQG</sequence>
<feature type="transmembrane region" description="Helical" evidence="1">
    <location>
        <begin position="12"/>
        <end position="37"/>
    </location>
</feature>
<dbReference type="Proteomes" id="UP000198951">
    <property type="component" value="Unassembled WGS sequence"/>
</dbReference>
<evidence type="ECO:0000256" key="1">
    <source>
        <dbReference type="SAM" id="Phobius"/>
    </source>
</evidence>
<dbReference type="STRING" id="150146.SAMN05443667_10743"/>
<name>A0A1H4D494_9FLAO</name>
<evidence type="ECO:0000313" key="3">
    <source>
        <dbReference type="Proteomes" id="UP000198951"/>
    </source>
</evidence>
<dbReference type="EMBL" id="FNRD01000007">
    <property type="protein sequence ID" value="SEA67421.1"/>
    <property type="molecule type" value="Genomic_DNA"/>
</dbReference>
<accession>A0A1H4D494</accession>
<keyword evidence="3" id="KW-1185">Reference proteome</keyword>
<keyword evidence="1" id="KW-0812">Transmembrane</keyword>
<evidence type="ECO:0008006" key="4">
    <source>
        <dbReference type="Google" id="ProtNLM"/>
    </source>
</evidence>
<feature type="transmembrane region" description="Helical" evidence="1">
    <location>
        <begin position="194"/>
        <end position="212"/>
    </location>
</feature>
<proteinExistence type="predicted"/>
<feature type="transmembrane region" description="Helical" evidence="1">
    <location>
        <begin position="43"/>
        <end position="63"/>
    </location>
</feature>
<evidence type="ECO:0000313" key="2">
    <source>
        <dbReference type="EMBL" id="SEA67421.1"/>
    </source>
</evidence>
<keyword evidence="1" id="KW-1133">Transmembrane helix</keyword>
<gene>
    <name evidence="2" type="ORF">SAMN05443667_10743</name>
</gene>
<feature type="transmembrane region" description="Helical" evidence="1">
    <location>
        <begin position="75"/>
        <end position="95"/>
    </location>
</feature>
<dbReference type="AlphaFoldDB" id="A0A1H4D494"/>
<organism evidence="2 3">
    <name type="scientific">Flavobacterium gillisiae</name>
    <dbReference type="NCBI Taxonomy" id="150146"/>
    <lineage>
        <taxon>Bacteria</taxon>
        <taxon>Pseudomonadati</taxon>
        <taxon>Bacteroidota</taxon>
        <taxon>Flavobacteriia</taxon>
        <taxon>Flavobacteriales</taxon>
        <taxon>Flavobacteriaceae</taxon>
        <taxon>Flavobacterium</taxon>
    </lineage>
</organism>
<keyword evidence="1" id="KW-0472">Membrane</keyword>
<feature type="transmembrane region" description="Helical" evidence="1">
    <location>
        <begin position="115"/>
        <end position="136"/>
    </location>
</feature>
<protein>
    <recommendedName>
        <fullName evidence="4">Threonine/homoserine/homoserine lactone efflux protein</fullName>
    </recommendedName>
</protein>